<keyword evidence="2" id="KW-1185">Reference proteome</keyword>
<reference evidence="1 2" key="1">
    <citation type="submission" date="2017-12" db="EMBL/GenBank/DDBJ databases">
        <title>The whole genome sequence of the Acidipropionibacterium virtanenii sp. nov. type strain JS278.</title>
        <authorList>
            <person name="Laine P."/>
            <person name="Deptula P."/>
            <person name="Varmanen P."/>
            <person name="Auvinen P."/>
        </authorList>
    </citation>
    <scope>NUCLEOTIDE SEQUENCE [LARGE SCALE GENOMIC DNA]</scope>
    <source>
        <strain evidence="1 2">JS278</strain>
    </source>
</reference>
<evidence type="ECO:0008006" key="3">
    <source>
        <dbReference type="Google" id="ProtNLM"/>
    </source>
</evidence>
<accession>A0A344USI8</accession>
<organism evidence="1 2">
    <name type="scientific">Acidipropionibacterium virtanenii</name>
    <dbReference type="NCBI Taxonomy" id="2057246"/>
    <lineage>
        <taxon>Bacteria</taxon>
        <taxon>Bacillati</taxon>
        <taxon>Actinomycetota</taxon>
        <taxon>Actinomycetes</taxon>
        <taxon>Propionibacteriales</taxon>
        <taxon>Propionibacteriaceae</taxon>
        <taxon>Acidipropionibacterium</taxon>
    </lineage>
</organism>
<gene>
    <name evidence="1" type="ORF">JS278_01053</name>
</gene>
<name>A0A344USI8_9ACTN</name>
<protein>
    <recommendedName>
        <fullName evidence="3">DUF559 domain-containing protein</fullName>
    </recommendedName>
</protein>
<dbReference type="EMBL" id="CP025198">
    <property type="protein sequence ID" value="AXE38236.1"/>
    <property type="molecule type" value="Genomic_DNA"/>
</dbReference>
<dbReference type="Gene3D" id="3.40.960.10">
    <property type="entry name" value="VSR Endonuclease"/>
    <property type="match status" value="1"/>
</dbReference>
<proteinExistence type="predicted"/>
<dbReference type="KEGG" id="acij:JS278_01053"/>
<evidence type="ECO:0000313" key="2">
    <source>
        <dbReference type="Proteomes" id="UP000251995"/>
    </source>
</evidence>
<sequence length="288" mass="32249">MRDVDQIPAADRPGGVITTAALRRNGFGRLAIRRGLAEGRLTRIRRGWYHLARPQEAVVSAVRRGGVLSCCSALAFHGVWVLTDHGHIRTSRHANERLHRRTCCHHRRRRAPAKAVDDVDVALEVAMDCLPDEELLIVMESVVDKGLLSLDEVGAMAILHGRRVRRLAARMAPAQSGTETLMRLAVAALRSHVRCQVGIPGIGRVDLLVEGWLILECDSRRWHLDVQAWTNDRRRDRKAAVEGFRVVRLTYDDVVLHMRETIQDIIAALRHPPGRATRRHLAELVGAG</sequence>
<dbReference type="AlphaFoldDB" id="A0A344USI8"/>
<evidence type="ECO:0000313" key="1">
    <source>
        <dbReference type="EMBL" id="AXE38236.1"/>
    </source>
</evidence>
<dbReference type="RefSeq" id="WP_114044279.1">
    <property type="nucleotide sequence ID" value="NZ_CP025198.1"/>
</dbReference>
<dbReference type="OrthoDB" id="2594539at2"/>
<dbReference type="Proteomes" id="UP000251995">
    <property type="component" value="Chromosome"/>
</dbReference>